<dbReference type="GO" id="GO:0065002">
    <property type="term" value="P:intracellular protein transmembrane transport"/>
    <property type="evidence" value="ECO:0007669"/>
    <property type="project" value="TreeGrafter"/>
</dbReference>
<comment type="similarity">
    <text evidence="5">Belongs to the TatC family.</text>
</comment>
<keyword evidence="5" id="KW-0653">Protein transport</keyword>
<feature type="transmembrane region" description="Helical" evidence="5">
    <location>
        <begin position="200"/>
        <end position="216"/>
    </location>
</feature>
<protein>
    <recommendedName>
        <fullName evidence="5">Sec-independent protein translocase protein TatC</fullName>
    </recommendedName>
</protein>
<feature type="transmembrane region" description="Helical" evidence="5">
    <location>
        <begin position="163"/>
        <end position="188"/>
    </location>
</feature>
<gene>
    <name evidence="5" type="primary">tatC</name>
    <name evidence="6" type="ORF">GCM10007852_02180</name>
</gene>
<comment type="function">
    <text evidence="5">Part of the twin-arginine translocation (Tat) system that transports large folded proteins containing a characteristic twin-arginine motif in their signal peptide across membranes. Together with TatB, TatC is part of a receptor directly interacting with Tat signal peptides.</text>
</comment>
<reference evidence="6" key="1">
    <citation type="journal article" date="2014" name="Int. J. Syst. Evol. Microbiol.">
        <title>Complete genome sequence of Corynebacterium casei LMG S-19264T (=DSM 44701T), isolated from a smear-ripened cheese.</title>
        <authorList>
            <consortium name="US DOE Joint Genome Institute (JGI-PGF)"/>
            <person name="Walter F."/>
            <person name="Albersmeier A."/>
            <person name="Kalinowski J."/>
            <person name="Ruckert C."/>
        </authorList>
    </citation>
    <scope>NUCLEOTIDE SEQUENCE</scope>
    <source>
        <strain evidence="6">NBRC 110023</strain>
    </source>
</reference>
<evidence type="ECO:0000256" key="2">
    <source>
        <dbReference type="ARBA" id="ARBA00022692"/>
    </source>
</evidence>
<dbReference type="RefSeq" id="WP_284215640.1">
    <property type="nucleotide sequence ID" value="NZ_BSOT01000002.1"/>
</dbReference>
<keyword evidence="5" id="KW-0813">Transport</keyword>
<dbReference type="NCBIfam" id="TIGR00945">
    <property type="entry name" value="tatC"/>
    <property type="match status" value="1"/>
</dbReference>
<keyword evidence="5" id="KW-1003">Cell membrane</keyword>
<reference evidence="6" key="2">
    <citation type="submission" date="2023-01" db="EMBL/GenBank/DDBJ databases">
        <title>Draft genome sequence of Agaribacter marinus strain NBRC 110023.</title>
        <authorList>
            <person name="Sun Q."/>
            <person name="Mori K."/>
        </authorList>
    </citation>
    <scope>NUCLEOTIDE SEQUENCE</scope>
    <source>
        <strain evidence="6">NBRC 110023</strain>
    </source>
</reference>
<evidence type="ECO:0000313" key="7">
    <source>
        <dbReference type="Proteomes" id="UP001156601"/>
    </source>
</evidence>
<dbReference type="GO" id="GO:0009977">
    <property type="term" value="F:proton motive force dependent protein transmembrane transporter activity"/>
    <property type="evidence" value="ECO:0007669"/>
    <property type="project" value="TreeGrafter"/>
</dbReference>
<dbReference type="PANTHER" id="PTHR30371:SF0">
    <property type="entry name" value="SEC-INDEPENDENT PROTEIN TRANSLOCASE PROTEIN TATC, CHLOROPLASTIC-RELATED"/>
    <property type="match status" value="1"/>
</dbReference>
<dbReference type="PRINTS" id="PR01840">
    <property type="entry name" value="TATCFAMILY"/>
</dbReference>
<comment type="subcellular location">
    <subcellularLocation>
        <location evidence="5">Cell membrane</location>
        <topology evidence="5">Multi-pass membrane protein</topology>
    </subcellularLocation>
    <subcellularLocation>
        <location evidence="1">Membrane</location>
        <topology evidence="1">Multi-pass membrane protein</topology>
    </subcellularLocation>
</comment>
<keyword evidence="3 5" id="KW-1133">Transmembrane helix</keyword>
<dbReference type="GO" id="GO:0043953">
    <property type="term" value="P:protein transport by the Tat complex"/>
    <property type="evidence" value="ECO:0007669"/>
    <property type="project" value="UniProtKB-UniRule"/>
</dbReference>
<accession>A0AA37T084</accession>
<evidence type="ECO:0000256" key="3">
    <source>
        <dbReference type="ARBA" id="ARBA00022989"/>
    </source>
</evidence>
<comment type="caution">
    <text evidence="6">The sequence shown here is derived from an EMBL/GenBank/DDBJ whole genome shotgun (WGS) entry which is preliminary data.</text>
</comment>
<evidence type="ECO:0000256" key="1">
    <source>
        <dbReference type="ARBA" id="ARBA00004141"/>
    </source>
</evidence>
<feature type="transmembrane region" description="Helical" evidence="5">
    <location>
        <begin position="222"/>
        <end position="244"/>
    </location>
</feature>
<keyword evidence="4 5" id="KW-0472">Membrane</keyword>
<dbReference type="EMBL" id="BSOT01000002">
    <property type="protein sequence ID" value="GLR69310.1"/>
    <property type="molecule type" value="Genomic_DNA"/>
</dbReference>
<dbReference type="Pfam" id="PF00902">
    <property type="entry name" value="TatC"/>
    <property type="match status" value="1"/>
</dbReference>
<dbReference type="GO" id="GO:0033281">
    <property type="term" value="C:TAT protein transport complex"/>
    <property type="evidence" value="ECO:0007669"/>
    <property type="project" value="UniProtKB-UniRule"/>
</dbReference>
<comment type="subunit">
    <text evidence="5">The Tat system comprises two distinct complexes: a TatABC complex, containing multiple copies of TatA, TatB and TatC subunits, and a separate TatA complex, containing only TatA subunits. Substrates initially bind to the TatABC complex, which probably triggers association of the separate TatA complex to form the active translocon.</text>
</comment>
<evidence type="ECO:0000256" key="4">
    <source>
        <dbReference type="ARBA" id="ARBA00023136"/>
    </source>
</evidence>
<feature type="transmembrane region" description="Helical" evidence="5">
    <location>
        <begin position="120"/>
        <end position="143"/>
    </location>
</feature>
<dbReference type="InterPro" id="IPR002033">
    <property type="entry name" value="TatC"/>
</dbReference>
<dbReference type="Proteomes" id="UP001156601">
    <property type="component" value="Unassembled WGS sequence"/>
</dbReference>
<keyword evidence="7" id="KW-1185">Reference proteome</keyword>
<feature type="transmembrane region" description="Helical" evidence="5">
    <location>
        <begin position="21"/>
        <end position="40"/>
    </location>
</feature>
<keyword evidence="5" id="KW-0811">Translocation</keyword>
<dbReference type="HAMAP" id="MF_00902">
    <property type="entry name" value="TatC"/>
    <property type="match status" value="1"/>
</dbReference>
<dbReference type="PANTHER" id="PTHR30371">
    <property type="entry name" value="SEC-INDEPENDENT PROTEIN TRANSLOCASE PROTEIN TATC"/>
    <property type="match status" value="1"/>
</dbReference>
<name>A0AA37T084_9ALTE</name>
<dbReference type="AlphaFoldDB" id="A0AA37T084"/>
<proteinExistence type="inferred from homology"/>
<sequence>MQASVDPKTPLLTHLIELRRRILMCFALFICVFAIAYYFSDTIYVFLQQPLIAAFDDPSQRRMIYTGLHEAFFTYLKLAFFTATLVSMPMFLIQIWRFIAPGMYSHEKRNISPLFISTPILFYAGAALAFYVVMPLAWDFFIGFENNQSKGVAVELEARISEYLGIVIQLTLAFGLCFELPVLLMVLAKAGIVTPESLRRYRRHAIVGVFLCAALLTPPDLISQIALGLPIILLYELSILLIHWQTNASAIAPKSSPSQ</sequence>
<evidence type="ECO:0000313" key="6">
    <source>
        <dbReference type="EMBL" id="GLR69310.1"/>
    </source>
</evidence>
<feature type="transmembrane region" description="Helical" evidence="5">
    <location>
        <begin position="78"/>
        <end position="99"/>
    </location>
</feature>
<organism evidence="6 7">
    <name type="scientific">Agaribacter marinus</name>
    <dbReference type="NCBI Taxonomy" id="1431249"/>
    <lineage>
        <taxon>Bacteria</taxon>
        <taxon>Pseudomonadati</taxon>
        <taxon>Pseudomonadota</taxon>
        <taxon>Gammaproteobacteria</taxon>
        <taxon>Alteromonadales</taxon>
        <taxon>Alteromonadaceae</taxon>
        <taxon>Agaribacter</taxon>
    </lineage>
</organism>
<keyword evidence="2 5" id="KW-0812">Transmembrane</keyword>
<evidence type="ECO:0000256" key="5">
    <source>
        <dbReference type="HAMAP-Rule" id="MF_00902"/>
    </source>
</evidence>